<sequence length="218" mass="22944">MEQMKNNASRCTLIGDIVGSRGSVDRADLHRAVEAALRQVDDAVPSLTGLRVTVGDEFQGSYATLGEALDAGLRVRLALLPDVDTRIGVGRGSVTTLDPERGIEDGPGWWAARAAVEAAEEAAAKPATRHLRTALRVDASEDDSAVDAVNAALLCRDHLVGSCSERSIRLLRGLMEPHTTQGDLATLEGISPSAVSQRVRADGLGAVLAAHDLLRALP</sequence>
<dbReference type="RefSeq" id="WP_159899777.1">
    <property type="nucleotide sequence ID" value="NZ_BAABFX010000033.1"/>
</dbReference>
<dbReference type="InterPro" id="IPR032580">
    <property type="entry name" value="SatD"/>
</dbReference>
<reference evidence="2" key="1">
    <citation type="journal article" date="2019" name="Int. J. Syst. Evol. Microbiol.">
        <title>The Global Catalogue of Microorganisms (GCM) 10K type strain sequencing project: providing services to taxonomists for standard genome sequencing and annotation.</title>
        <authorList>
            <consortium name="The Broad Institute Genomics Platform"/>
            <consortium name="The Broad Institute Genome Sequencing Center for Infectious Disease"/>
            <person name="Wu L."/>
            <person name="Ma J."/>
        </authorList>
    </citation>
    <scope>NUCLEOTIDE SEQUENCE [LARGE SCALE GENOMIC DNA]</scope>
    <source>
        <strain evidence="2">JCM 17738</strain>
    </source>
</reference>
<evidence type="ECO:0000313" key="1">
    <source>
        <dbReference type="EMBL" id="GAA4399122.1"/>
    </source>
</evidence>
<organism evidence="1 2">
    <name type="scientific">Ornithinibacter aureus</name>
    <dbReference type="NCBI Taxonomy" id="622664"/>
    <lineage>
        <taxon>Bacteria</taxon>
        <taxon>Bacillati</taxon>
        <taxon>Actinomycetota</taxon>
        <taxon>Actinomycetes</taxon>
        <taxon>Micrococcales</taxon>
        <taxon>Intrasporangiaceae</taxon>
        <taxon>Ornithinibacter</taxon>
    </lineage>
</organism>
<comment type="caution">
    <text evidence="1">The sequence shown here is derived from an EMBL/GenBank/DDBJ whole genome shotgun (WGS) entry which is preliminary data.</text>
</comment>
<dbReference type="EMBL" id="BAABFX010000033">
    <property type="protein sequence ID" value="GAA4399122.1"/>
    <property type="molecule type" value="Genomic_DNA"/>
</dbReference>
<proteinExistence type="predicted"/>
<gene>
    <name evidence="1" type="ORF">GCM10023153_24810</name>
</gene>
<dbReference type="Proteomes" id="UP001500390">
    <property type="component" value="Unassembled WGS sequence"/>
</dbReference>
<dbReference type="Pfam" id="PF16264">
    <property type="entry name" value="SatD"/>
    <property type="match status" value="1"/>
</dbReference>
<protein>
    <submittedName>
        <fullName evidence="1">SatD family protein</fullName>
    </submittedName>
</protein>
<accession>A0ABP8K1E8</accession>
<evidence type="ECO:0000313" key="2">
    <source>
        <dbReference type="Proteomes" id="UP001500390"/>
    </source>
</evidence>
<keyword evidence="2" id="KW-1185">Reference proteome</keyword>
<name>A0ABP8K1E8_9MICO</name>